<dbReference type="InterPro" id="IPR002575">
    <property type="entry name" value="Aminoglycoside_PTrfase"/>
</dbReference>
<dbReference type="Gene3D" id="3.90.1200.10">
    <property type="match status" value="1"/>
</dbReference>
<evidence type="ECO:0000313" key="3">
    <source>
        <dbReference type="EMBL" id="SEA95466.1"/>
    </source>
</evidence>
<dbReference type="SUPFAM" id="SSF56112">
    <property type="entry name" value="Protein kinase-like (PK-like)"/>
    <property type="match status" value="1"/>
</dbReference>
<keyword evidence="4" id="KW-1185">Reference proteome</keyword>
<dbReference type="InterPro" id="IPR011009">
    <property type="entry name" value="Kinase-like_dom_sf"/>
</dbReference>
<dbReference type="PANTHER" id="PTHR21064">
    <property type="entry name" value="AMINOGLYCOSIDE PHOSPHOTRANSFERASE DOMAIN-CONTAINING PROTEIN-RELATED"/>
    <property type="match status" value="1"/>
</dbReference>
<proteinExistence type="inferred from homology"/>
<comment type="similarity">
    <text evidence="1">Belongs to the pseudomonas-type ThrB family.</text>
</comment>
<keyword evidence="3" id="KW-0808">Transferase</keyword>
<evidence type="ECO:0000259" key="2">
    <source>
        <dbReference type="Pfam" id="PF01636"/>
    </source>
</evidence>
<dbReference type="AlphaFoldDB" id="A0A1H4FDV2"/>
<gene>
    <name evidence="3" type="ORF">SAMN05444370_12124</name>
</gene>
<evidence type="ECO:0000256" key="1">
    <source>
        <dbReference type="ARBA" id="ARBA00038240"/>
    </source>
</evidence>
<accession>A0A1H4FDV2</accession>
<protein>
    <submittedName>
        <fullName evidence="3">Ser/Thr protein kinase RdoA involved in Cpx stress response, MazF antagonist</fullName>
    </submittedName>
</protein>
<dbReference type="EMBL" id="FNQM01000021">
    <property type="protein sequence ID" value="SEA95466.1"/>
    <property type="molecule type" value="Genomic_DNA"/>
</dbReference>
<dbReference type="InterPro" id="IPR050249">
    <property type="entry name" value="Pseudomonas-type_ThrB"/>
</dbReference>
<dbReference type="Proteomes" id="UP000198703">
    <property type="component" value="Unassembled WGS sequence"/>
</dbReference>
<keyword evidence="3" id="KW-0418">Kinase</keyword>
<dbReference type="OrthoDB" id="241498at2"/>
<dbReference type="GO" id="GO:0009088">
    <property type="term" value="P:threonine biosynthetic process"/>
    <property type="evidence" value="ECO:0007669"/>
    <property type="project" value="TreeGrafter"/>
</dbReference>
<reference evidence="3 4" key="1">
    <citation type="submission" date="2016-10" db="EMBL/GenBank/DDBJ databases">
        <authorList>
            <person name="de Groot N.N."/>
        </authorList>
    </citation>
    <scope>NUCLEOTIDE SEQUENCE [LARGE SCALE GENOMIC DNA]</scope>
    <source>
        <strain evidence="3 4">DSM 15345</strain>
    </source>
</reference>
<sequence>MLGLYDDEMITRLQRGAAEAAAAWGFDQGAEVRLLTVSENATFHVAGADGAQAVLRVHRPGYHTEAEIRSELEWIEALRAEGAVAAPAPLRTAGGERLAFFGEGEDRRAVAAFAFAAGVEPEPGDRLGAAFHGLGATTARLHAHARRWAPPPGFVRKTWDFDAMLGARRLWGDWRAAEGLDAAGLALLERCAETLRDRLAAYGRGSDRFGLVHADLRLANLLVDGDAITVIDFDDCGFSWFVYDFAAAVSFIETEPYVPALAEAWVDGYRAVAELPDADAAAIPMFVTLRRMLLTAWLASHAETPTAQELGRGFVAGTLAIADDWLSRA</sequence>
<name>A0A1H4FDV2_9RHOB</name>
<organism evidence="3 4">
    <name type="scientific">Rubrimonas cliftonensis</name>
    <dbReference type="NCBI Taxonomy" id="89524"/>
    <lineage>
        <taxon>Bacteria</taxon>
        <taxon>Pseudomonadati</taxon>
        <taxon>Pseudomonadota</taxon>
        <taxon>Alphaproteobacteria</taxon>
        <taxon>Rhodobacterales</taxon>
        <taxon>Paracoccaceae</taxon>
        <taxon>Rubrimonas</taxon>
    </lineage>
</organism>
<dbReference type="STRING" id="89524.SAMN05444370_12124"/>
<feature type="domain" description="Aminoglycoside phosphotransferase" evidence="2">
    <location>
        <begin position="38"/>
        <end position="274"/>
    </location>
</feature>
<evidence type="ECO:0000313" key="4">
    <source>
        <dbReference type="Proteomes" id="UP000198703"/>
    </source>
</evidence>
<dbReference type="Pfam" id="PF01636">
    <property type="entry name" value="APH"/>
    <property type="match status" value="1"/>
</dbReference>
<dbReference type="GO" id="GO:0004413">
    <property type="term" value="F:homoserine kinase activity"/>
    <property type="evidence" value="ECO:0007669"/>
    <property type="project" value="TreeGrafter"/>
</dbReference>
<dbReference type="PANTHER" id="PTHR21064:SF6">
    <property type="entry name" value="AMINOGLYCOSIDE PHOSPHOTRANSFERASE DOMAIN-CONTAINING PROTEIN"/>
    <property type="match status" value="1"/>
</dbReference>